<organism evidence="3 4">
    <name type="scientific">Methylocystis rosea</name>
    <dbReference type="NCBI Taxonomy" id="173366"/>
    <lineage>
        <taxon>Bacteria</taxon>
        <taxon>Pseudomonadati</taxon>
        <taxon>Pseudomonadota</taxon>
        <taxon>Alphaproteobacteria</taxon>
        <taxon>Hyphomicrobiales</taxon>
        <taxon>Methylocystaceae</taxon>
        <taxon>Methylocystis</taxon>
    </lineage>
</organism>
<protein>
    <submittedName>
        <fullName evidence="3">Aa3-type cytochrome c oxidase subunit IV</fullName>
    </submittedName>
</protein>
<evidence type="ECO:0000313" key="3">
    <source>
        <dbReference type="EMBL" id="AZG77563.1"/>
    </source>
</evidence>
<dbReference type="KEGG" id="mros:EHO51_12940"/>
<proteinExistence type="predicted"/>
<dbReference type="AlphaFoldDB" id="A0A3G8M6E3"/>
<dbReference type="InterPro" id="IPR012422">
    <property type="entry name" value="Cyt_c_oxidase_su4_bac-aa3"/>
</dbReference>
<sequence>MASLRTPAESNGDWAEHLRTYNSFLLLLKIGAASTAVLLLLLYFFVAR</sequence>
<keyword evidence="1" id="KW-1133">Transmembrane helix</keyword>
<gene>
    <name evidence="3" type="ORF">EHO51_12940</name>
</gene>
<dbReference type="Pfam" id="PF07835">
    <property type="entry name" value="COX4_pro_2"/>
    <property type="match status" value="1"/>
</dbReference>
<reference evidence="3 4" key="1">
    <citation type="submission" date="2018-11" db="EMBL/GenBank/DDBJ databases">
        <title>Genome squencing of methanotrophic bacteria isolated from alkaline groundwater in Korea.</title>
        <authorList>
            <person name="Nguyen L.N."/>
        </authorList>
    </citation>
    <scope>NUCLEOTIDE SEQUENCE [LARGE SCALE GENOMIC DNA]</scope>
    <source>
        <strain evidence="3 4">GW6</strain>
    </source>
</reference>
<dbReference type="InterPro" id="IPR036596">
    <property type="entry name" value="Cyt-C_aa3_sf"/>
</dbReference>
<name>A0A3G8M6E3_9HYPH</name>
<evidence type="ECO:0000259" key="2">
    <source>
        <dbReference type="Pfam" id="PF07835"/>
    </source>
</evidence>
<accession>A0A3G8M6E3</accession>
<feature type="transmembrane region" description="Helical" evidence="1">
    <location>
        <begin position="24"/>
        <end position="46"/>
    </location>
</feature>
<dbReference type="EMBL" id="CP034086">
    <property type="protein sequence ID" value="AZG77563.1"/>
    <property type="molecule type" value="Genomic_DNA"/>
</dbReference>
<evidence type="ECO:0000256" key="1">
    <source>
        <dbReference type="SAM" id="Phobius"/>
    </source>
</evidence>
<dbReference type="SUPFAM" id="SSF81469">
    <property type="entry name" value="Bacterial aa3 type cytochrome c oxidase subunit IV"/>
    <property type="match status" value="1"/>
</dbReference>
<keyword evidence="1" id="KW-0472">Membrane</keyword>
<dbReference type="Gene3D" id="1.20.5.160">
    <property type="entry name" value="Bacterial aa3 type cytochrome c oxidase subunit IV"/>
    <property type="match status" value="1"/>
</dbReference>
<evidence type="ECO:0000313" key="4">
    <source>
        <dbReference type="Proteomes" id="UP000273982"/>
    </source>
</evidence>
<feature type="domain" description="Cytochrome c oxidase subunit IV bacterial aa3 type" evidence="2">
    <location>
        <begin position="13"/>
        <end position="45"/>
    </location>
</feature>
<dbReference type="Proteomes" id="UP000273982">
    <property type="component" value="Chromosome"/>
</dbReference>
<keyword evidence="1" id="KW-0812">Transmembrane</keyword>
<dbReference type="RefSeq" id="WP_124739227.1">
    <property type="nucleotide sequence ID" value="NZ_CP034086.1"/>
</dbReference>